<evidence type="ECO:0000313" key="3">
    <source>
        <dbReference type="Proteomes" id="UP000677228"/>
    </source>
</evidence>
<dbReference type="Proteomes" id="UP000677228">
    <property type="component" value="Unassembled WGS sequence"/>
</dbReference>
<dbReference type="InterPro" id="IPR032675">
    <property type="entry name" value="LRR_dom_sf"/>
</dbReference>
<accession>A0A8S2DVJ3</accession>
<evidence type="ECO:0000313" key="1">
    <source>
        <dbReference type="EMBL" id="CAF1063913.1"/>
    </source>
</evidence>
<dbReference type="PANTHER" id="PTHR24114:SF2">
    <property type="entry name" value="F-BOX DOMAIN-CONTAINING PROTEIN-RELATED"/>
    <property type="match status" value="1"/>
</dbReference>
<comment type="caution">
    <text evidence="1">The sequence shown here is derived from an EMBL/GenBank/DDBJ whole genome shotgun (WGS) entry which is preliminary data.</text>
</comment>
<name>A0A8S2DVJ3_9BILA</name>
<dbReference type="EMBL" id="CAJOBA010008463">
    <property type="protein sequence ID" value="CAF3829207.1"/>
    <property type="molecule type" value="Genomic_DNA"/>
</dbReference>
<dbReference type="SMART" id="SM00368">
    <property type="entry name" value="LRR_RI"/>
    <property type="match status" value="5"/>
</dbReference>
<dbReference type="AlphaFoldDB" id="A0A8S2DVJ3"/>
<dbReference type="Pfam" id="PF13516">
    <property type="entry name" value="LRR_6"/>
    <property type="match status" value="6"/>
</dbReference>
<dbReference type="InterPro" id="IPR001611">
    <property type="entry name" value="Leu-rich_rpt"/>
</dbReference>
<feature type="non-terminal residue" evidence="1">
    <location>
        <position position="1"/>
    </location>
</feature>
<dbReference type="EMBL" id="CAJNOK010008448">
    <property type="protein sequence ID" value="CAF1063913.1"/>
    <property type="molecule type" value="Genomic_DNA"/>
</dbReference>
<dbReference type="Gene3D" id="3.80.10.10">
    <property type="entry name" value="Ribonuclease Inhibitor"/>
    <property type="match status" value="2"/>
</dbReference>
<dbReference type="Proteomes" id="UP000682733">
    <property type="component" value="Unassembled WGS sequence"/>
</dbReference>
<dbReference type="SUPFAM" id="SSF52047">
    <property type="entry name" value="RNI-like"/>
    <property type="match status" value="1"/>
</dbReference>
<evidence type="ECO:0000313" key="2">
    <source>
        <dbReference type="EMBL" id="CAF3829207.1"/>
    </source>
</evidence>
<dbReference type="PANTHER" id="PTHR24114">
    <property type="entry name" value="LEUCINE RICH REPEAT FAMILY PROTEIN"/>
    <property type="match status" value="1"/>
</dbReference>
<proteinExistence type="predicted"/>
<gene>
    <name evidence="1" type="ORF">OVA965_LOCUS17558</name>
    <name evidence="2" type="ORF">TMI583_LOCUS17569</name>
</gene>
<protein>
    <submittedName>
        <fullName evidence="1">Uncharacterized protein</fullName>
    </submittedName>
</protein>
<organism evidence="1 3">
    <name type="scientific">Didymodactylos carnosus</name>
    <dbReference type="NCBI Taxonomy" id="1234261"/>
    <lineage>
        <taxon>Eukaryota</taxon>
        <taxon>Metazoa</taxon>
        <taxon>Spiralia</taxon>
        <taxon>Gnathifera</taxon>
        <taxon>Rotifera</taxon>
        <taxon>Eurotatoria</taxon>
        <taxon>Bdelloidea</taxon>
        <taxon>Philodinida</taxon>
        <taxon>Philodinidae</taxon>
        <taxon>Didymodactylos</taxon>
    </lineage>
</organism>
<reference evidence="1" key="1">
    <citation type="submission" date="2021-02" db="EMBL/GenBank/DDBJ databases">
        <authorList>
            <person name="Nowell W R."/>
        </authorList>
    </citation>
    <scope>NUCLEOTIDE SEQUENCE</scope>
</reference>
<sequence length="299" mass="33653">NQITDRGGKALAEALKVNSTLTQLDLGSNQISDRGEALAEVLKVNSTLTKLNLYSNQITDRGGKALAEALKVNSTLTQLYLGFNQISDRGGEALAEALKVNNTLTQLDLERNQISDRGSEVLATALKLNNTLAQLNLSWNQISERGGEALADALKIFRVTNVKERQIQFYTRFGDRLDNFIYNNMPNDLIEMIPTTNLTIYIRKKSSQEEVIVYSNFYDQLYTFDLRTPDMIIRQIHSITYDSLNNDFYFTATMTNDDTCLINLKKILSSFLIYSVVRNCPRKNFFSTYNPILGVSGVG</sequence>
<dbReference type="InterPro" id="IPR052394">
    <property type="entry name" value="LRR-containing"/>
</dbReference>